<keyword evidence="3" id="KW-0133">Cell shape</keyword>
<dbReference type="Pfam" id="PF02388">
    <property type="entry name" value="FemAB"/>
    <property type="match status" value="1"/>
</dbReference>
<dbReference type="GO" id="GO:0008360">
    <property type="term" value="P:regulation of cell shape"/>
    <property type="evidence" value="ECO:0007669"/>
    <property type="project" value="UniProtKB-KW"/>
</dbReference>
<evidence type="ECO:0000256" key="5">
    <source>
        <dbReference type="ARBA" id="ARBA00023315"/>
    </source>
</evidence>
<keyword evidence="2" id="KW-0808">Transferase</keyword>
<evidence type="ECO:0000256" key="2">
    <source>
        <dbReference type="ARBA" id="ARBA00022679"/>
    </source>
</evidence>
<dbReference type="GO" id="GO:0009252">
    <property type="term" value="P:peptidoglycan biosynthetic process"/>
    <property type="evidence" value="ECO:0007669"/>
    <property type="project" value="UniProtKB-KW"/>
</dbReference>
<evidence type="ECO:0000313" key="8">
    <source>
        <dbReference type="EMBL" id="SHF83264.1"/>
    </source>
</evidence>
<gene>
    <name evidence="8" type="ORF">SAMN05444424_0848</name>
</gene>
<evidence type="ECO:0000313" key="9">
    <source>
        <dbReference type="Proteomes" id="UP000184089"/>
    </source>
</evidence>
<name>A0AAQ1RVG7_9FIRM</name>
<protein>
    <submittedName>
        <fullName evidence="8">Lipid II:glycine glycyltransferase (Peptidoglycan interpeptide bridge formation enzyme)</fullName>
    </submittedName>
</protein>
<dbReference type="RefSeq" id="WP_021661221.1">
    <property type="nucleotide sequence ID" value="NZ_FQVY01000001.1"/>
</dbReference>
<dbReference type="GO" id="GO:0071555">
    <property type="term" value="P:cell wall organization"/>
    <property type="evidence" value="ECO:0007669"/>
    <property type="project" value="UniProtKB-KW"/>
</dbReference>
<evidence type="ECO:0000256" key="3">
    <source>
        <dbReference type="ARBA" id="ARBA00022960"/>
    </source>
</evidence>
<evidence type="ECO:0000256" key="4">
    <source>
        <dbReference type="ARBA" id="ARBA00022984"/>
    </source>
</evidence>
<dbReference type="InterPro" id="IPR050644">
    <property type="entry name" value="PG_Glycine_Bridge_Synth"/>
</dbReference>
<comment type="caution">
    <text evidence="8">The sequence shown here is derived from an EMBL/GenBank/DDBJ whole genome shotgun (WGS) entry which is preliminary data.</text>
</comment>
<dbReference type="InterPro" id="IPR038740">
    <property type="entry name" value="BioF2-like_GNAT_dom"/>
</dbReference>
<keyword evidence="5" id="KW-0012">Acyltransferase</keyword>
<comment type="similarity">
    <text evidence="1">Belongs to the FemABX family.</text>
</comment>
<dbReference type="PANTHER" id="PTHR36174">
    <property type="entry name" value="LIPID II:GLYCINE GLYCYLTRANSFERASE"/>
    <property type="match status" value="1"/>
</dbReference>
<proteinExistence type="inferred from homology"/>
<dbReference type="AlphaFoldDB" id="A0AAQ1RVG7"/>
<dbReference type="SUPFAM" id="SSF55729">
    <property type="entry name" value="Acyl-CoA N-acyltransferases (Nat)"/>
    <property type="match status" value="2"/>
</dbReference>
<dbReference type="PROSITE" id="PS51191">
    <property type="entry name" value="FEMABX"/>
    <property type="match status" value="1"/>
</dbReference>
<keyword evidence="4" id="KW-0573">Peptidoglycan synthesis</keyword>
<accession>A0AAQ1RVG7</accession>
<sequence>MLAWVDREDRALAAEYETFVEGRGSFFQSLAWGEVKENWRAQALLSRGEDGGVRAAALVLSRPLPLVGGSLLYCPRGPVGDWSDRSALGDLTEGFARLAERERACLLKLDPLVAPGGPEAALLQSAGFRHRPGEGDYRTLQPRFGYLLPLADRGEEELLAGFSQKCRYNLRRAIKKGVECWTGGAEELDAFYPLLEETGRRDGFVIRPRAYLERLLRVFGPARCRLFLCRWQGRPVSGALALRYGQTATYLYGASSGWGREAMPNYLMQWEMIRWALAGGCTVYDFGAVPHFLEPGHPAYGIYRFKKGFGGRVAEWAGEFDWVYRPVSAALMWGGQRGLQLAQAALRAGRERRGRE</sequence>
<evidence type="ECO:0000256" key="1">
    <source>
        <dbReference type="ARBA" id="ARBA00009943"/>
    </source>
</evidence>
<dbReference type="InterPro" id="IPR016181">
    <property type="entry name" value="Acyl_CoA_acyltransferase"/>
</dbReference>
<feature type="domain" description="BioF2-like acetyltransferase" evidence="7">
    <location>
        <begin position="165"/>
        <end position="288"/>
    </location>
</feature>
<evidence type="ECO:0000259" key="7">
    <source>
        <dbReference type="Pfam" id="PF13480"/>
    </source>
</evidence>
<organism evidence="8 9">
    <name type="scientific">Bittarella massiliensis</name>
    <name type="common">ex Durand et al. 2017</name>
    <dbReference type="NCBI Taxonomy" id="1720313"/>
    <lineage>
        <taxon>Bacteria</taxon>
        <taxon>Bacillati</taxon>
        <taxon>Bacillota</taxon>
        <taxon>Clostridia</taxon>
        <taxon>Eubacteriales</taxon>
        <taxon>Oscillospiraceae</taxon>
        <taxon>Bittarella (ex Durand et al. 2017)</taxon>
    </lineage>
</organism>
<reference evidence="9" key="1">
    <citation type="submission" date="2016-11" db="EMBL/GenBank/DDBJ databases">
        <authorList>
            <person name="Jaros S."/>
            <person name="Januszkiewicz K."/>
            <person name="Wedrychowicz H."/>
        </authorList>
    </citation>
    <scope>NUCLEOTIDE SEQUENCE [LARGE SCALE GENOMIC DNA]</scope>
    <source>
        <strain evidence="9">DSM 4029</strain>
    </source>
</reference>
<dbReference type="Pfam" id="PF13480">
    <property type="entry name" value="Acetyltransf_6"/>
    <property type="match status" value="1"/>
</dbReference>
<dbReference type="Gene3D" id="3.40.630.30">
    <property type="match status" value="2"/>
</dbReference>
<keyword evidence="6" id="KW-0961">Cell wall biogenesis/degradation</keyword>
<dbReference type="Proteomes" id="UP000184089">
    <property type="component" value="Unassembled WGS sequence"/>
</dbReference>
<dbReference type="GO" id="GO:0016755">
    <property type="term" value="F:aminoacyltransferase activity"/>
    <property type="evidence" value="ECO:0007669"/>
    <property type="project" value="InterPro"/>
</dbReference>
<dbReference type="InterPro" id="IPR003447">
    <property type="entry name" value="FEMABX"/>
</dbReference>
<dbReference type="EMBL" id="FQVY01000001">
    <property type="protein sequence ID" value="SHF83264.1"/>
    <property type="molecule type" value="Genomic_DNA"/>
</dbReference>
<dbReference type="PANTHER" id="PTHR36174:SF1">
    <property type="entry name" value="LIPID II:GLYCINE GLYCYLTRANSFERASE"/>
    <property type="match status" value="1"/>
</dbReference>
<evidence type="ECO:0000256" key="6">
    <source>
        <dbReference type="ARBA" id="ARBA00023316"/>
    </source>
</evidence>